<dbReference type="RefSeq" id="XP_046061433.1">
    <property type="nucleotide sequence ID" value="XM_046205495.1"/>
</dbReference>
<comment type="caution">
    <text evidence="2">The sequence shown here is derived from an EMBL/GenBank/DDBJ whole genome shotgun (WGS) entry which is preliminary data.</text>
</comment>
<evidence type="ECO:0000256" key="1">
    <source>
        <dbReference type="SAM" id="MobiDB-lite"/>
    </source>
</evidence>
<feature type="region of interest" description="Disordered" evidence="1">
    <location>
        <begin position="650"/>
        <end position="791"/>
    </location>
</feature>
<dbReference type="Proteomes" id="UP000769157">
    <property type="component" value="Unassembled WGS sequence"/>
</dbReference>
<feature type="compositionally biased region" description="Low complexity" evidence="1">
    <location>
        <begin position="724"/>
        <end position="745"/>
    </location>
</feature>
<protein>
    <submittedName>
        <fullName evidence="2">Uncharacterized protein</fullName>
    </submittedName>
</protein>
<feature type="compositionally biased region" description="Low complexity" evidence="1">
    <location>
        <begin position="488"/>
        <end position="514"/>
    </location>
</feature>
<accession>A0A9P8T5E6</accession>
<feature type="compositionally biased region" description="Basic and acidic residues" evidence="1">
    <location>
        <begin position="469"/>
        <end position="487"/>
    </location>
</feature>
<proteinExistence type="predicted"/>
<dbReference type="AlphaFoldDB" id="A0A9P8T5E6"/>
<feature type="compositionally biased region" description="Low complexity" evidence="1">
    <location>
        <begin position="581"/>
        <end position="597"/>
    </location>
</feature>
<feature type="compositionally biased region" description="Polar residues" evidence="1">
    <location>
        <begin position="668"/>
        <end position="721"/>
    </location>
</feature>
<keyword evidence="3" id="KW-1185">Reference proteome</keyword>
<name>A0A9P8T5E6_9ASCO</name>
<gene>
    <name evidence="2" type="ORF">OGAPHI_004418</name>
</gene>
<reference evidence="2" key="1">
    <citation type="journal article" date="2021" name="Open Biol.">
        <title>Shared evolutionary footprints suggest mitochondrial oxidative damage underlies multiple complex I losses in fungi.</title>
        <authorList>
            <person name="Schikora-Tamarit M.A."/>
            <person name="Marcet-Houben M."/>
            <person name="Nosek J."/>
            <person name="Gabaldon T."/>
        </authorList>
    </citation>
    <scope>NUCLEOTIDE SEQUENCE</scope>
    <source>
        <strain evidence="2">CBS6075</strain>
    </source>
</reference>
<sequence>MSSRSLSPSKSNEVASSTPSIRDCVTLDSLDARILQYRYGTQKILKVLENVKSMIKKCSQDNQIPFTKYIILLNGSIFNVNDNIYRRSEILINGNKFNPAQSIDPTTNTNAVNFDCMDNSTNYDTTKLKLPTYKESTDILKLLELLLFNTFEIYNQKWKTAMKERSMQESKRDKPFLTLEDIVDLLQFAELESIENMTEPSLQDPGPDTSVEAHLRSLDLKSLNVNITNFEKALDQIAEEVDKLGQYKVKDNLLSSPHYKFVLPRAFLLLLHLADFYGVVRKFGKMIYHNNSFYFDNYTRTNDSLRTVLRNLNVYFNQAKKNSLLLSLIAKITRNGSVMTVRPDNINELHRVCDDSLSLLKTMLLVLKRFQAEWQAIIDSNRSNEYDKVQLRLKLKQQAIKERNDLKRRSTVNTSQLTRNLEALYVDPEKDKLEKEKQSKLQKELFDEAKEARLLKEVEQKELEIQRAEEMQQKVGDREKQLRDELRSNGSSPNSLSRQSSVSRSRSSSNQSNQDDGSLRRTKSTSSRRNSLLVTPEPQRVIQVDSESRSDTSSPVNSFTSPTPTSALAGATASLRPLFRHQQSPVHPSQSPPVNQNAKAAALASRKAVQQPLTAQQRLQQHIFKSSQSGQTIVKKLEPRVISKPIYATSSATTSSNSVLEVPKLASPSDSRTSSIQSESEFPTSPLNSLKQSSLPEFQLQTNRSRSGSLQGEQAQTSSYVTPAFRASPSASASRSRSGSLSQRSVEAIPEDDEKTKTSDADTTLTGGENSPVKIRSRASSTRQNGPPRYAGNILVVPEDAEPQYDADGELIKKVRFTGVAEYSEDEDAPTPQQMQKQMRQKWSSYKPLFRNRTKQLNSQEGMAFRKFQGSLAGAEFEGFNKVNSNAIPVDANGKFSMMSVINSPESAGGPKKLTKLFKRR</sequence>
<feature type="compositionally biased region" description="Polar residues" evidence="1">
    <location>
        <begin position="551"/>
        <end position="566"/>
    </location>
</feature>
<evidence type="ECO:0000313" key="3">
    <source>
        <dbReference type="Proteomes" id="UP000769157"/>
    </source>
</evidence>
<evidence type="ECO:0000313" key="2">
    <source>
        <dbReference type="EMBL" id="KAH3666229.1"/>
    </source>
</evidence>
<dbReference type="GeneID" id="70236383"/>
<organism evidence="2 3">
    <name type="scientific">Ogataea philodendri</name>
    <dbReference type="NCBI Taxonomy" id="1378263"/>
    <lineage>
        <taxon>Eukaryota</taxon>
        <taxon>Fungi</taxon>
        <taxon>Dikarya</taxon>
        <taxon>Ascomycota</taxon>
        <taxon>Saccharomycotina</taxon>
        <taxon>Pichiomycetes</taxon>
        <taxon>Pichiales</taxon>
        <taxon>Pichiaceae</taxon>
        <taxon>Ogataea</taxon>
    </lineage>
</organism>
<feature type="region of interest" description="Disordered" evidence="1">
    <location>
        <begin position="469"/>
        <end position="597"/>
    </location>
</feature>
<feature type="compositionally biased region" description="Low complexity" evidence="1">
    <location>
        <begin position="524"/>
        <end position="533"/>
    </location>
</feature>
<dbReference type="EMBL" id="JAEUBE010000295">
    <property type="protein sequence ID" value="KAH3666229.1"/>
    <property type="molecule type" value="Genomic_DNA"/>
</dbReference>
<dbReference type="OrthoDB" id="4087202at2759"/>
<reference evidence="2" key="2">
    <citation type="submission" date="2021-01" db="EMBL/GenBank/DDBJ databases">
        <authorList>
            <person name="Schikora-Tamarit M.A."/>
        </authorList>
    </citation>
    <scope>NUCLEOTIDE SEQUENCE</scope>
    <source>
        <strain evidence="2">CBS6075</strain>
    </source>
</reference>